<evidence type="ECO:0000313" key="2">
    <source>
        <dbReference type="WBParaSite" id="L893_g12118.t1"/>
    </source>
</evidence>
<protein>
    <submittedName>
        <fullName evidence="2">Secreted protein</fullName>
    </submittedName>
</protein>
<sequence>MIDHFWLLFPSSSHSAADRNLFLTTRNLIRVSSRERHYWTWPFQTNVVHFWTYKCTYTRRTLYTSAMNLVLPRVLHVNCVHGKTLMYRLVTSRSDSTNASFQSAVGLRLTNCA</sequence>
<evidence type="ECO:0000313" key="1">
    <source>
        <dbReference type="Proteomes" id="UP000095287"/>
    </source>
</evidence>
<name>A0A1I7Y2N8_9BILA</name>
<proteinExistence type="predicted"/>
<dbReference type="WBParaSite" id="L893_g12118.t1">
    <property type="protein sequence ID" value="L893_g12118.t1"/>
    <property type="gene ID" value="L893_g12118"/>
</dbReference>
<keyword evidence="1" id="KW-1185">Reference proteome</keyword>
<accession>A0A1I7Y2N8</accession>
<dbReference type="Proteomes" id="UP000095287">
    <property type="component" value="Unplaced"/>
</dbReference>
<reference evidence="2" key="1">
    <citation type="submission" date="2016-11" db="UniProtKB">
        <authorList>
            <consortium name="WormBaseParasite"/>
        </authorList>
    </citation>
    <scope>IDENTIFICATION</scope>
</reference>
<organism evidence="1 2">
    <name type="scientific">Steinernema glaseri</name>
    <dbReference type="NCBI Taxonomy" id="37863"/>
    <lineage>
        <taxon>Eukaryota</taxon>
        <taxon>Metazoa</taxon>
        <taxon>Ecdysozoa</taxon>
        <taxon>Nematoda</taxon>
        <taxon>Chromadorea</taxon>
        <taxon>Rhabditida</taxon>
        <taxon>Tylenchina</taxon>
        <taxon>Panagrolaimomorpha</taxon>
        <taxon>Strongyloidoidea</taxon>
        <taxon>Steinernematidae</taxon>
        <taxon>Steinernema</taxon>
    </lineage>
</organism>
<dbReference type="AlphaFoldDB" id="A0A1I7Y2N8"/>